<accession>A0A2A2L440</accession>
<comment type="caution">
    <text evidence="2">The sequence shown here is derived from an EMBL/GenBank/DDBJ whole genome shotgun (WGS) entry which is preliminary data.</text>
</comment>
<dbReference type="Proteomes" id="UP000218231">
    <property type="component" value="Unassembled WGS sequence"/>
</dbReference>
<sequence>MNIGEKDNFYRKVYNPTNNNIVCSVCKQKTFGKDQDFLYHLRRHNEYRLKDLECDIPECIFRTDTKAHLQQHMKHKHGDPKSSDEIERRECGVTRKDGKKCTFYAYTLKEITKHREYELYSHITQE</sequence>
<evidence type="ECO:0000313" key="3">
    <source>
        <dbReference type="Proteomes" id="UP000218231"/>
    </source>
</evidence>
<dbReference type="AlphaFoldDB" id="A0A2A2L440"/>
<evidence type="ECO:0000259" key="1">
    <source>
        <dbReference type="SMART" id="SM00355"/>
    </source>
</evidence>
<keyword evidence="3" id="KW-1185">Reference proteome</keyword>
<organism evidence="2 3">
    <name type="scientific">Diploscapter pachys</name>
    <dbReference type="NCBI Taxonomy" id="2018661"/>
    <lineage>
        <taxon>Eukaryota</taxon>
        <taxon>Metazoa</taxon>
        <taxon>Ecdysozoa</taxon>
        <taxon>Nematoda</taxon>
        <taxon>Chromadorea</taxon>
        <taxon>Rhabditida</taxon>
        <taxon>Rhabditina</taxon>
        <taxon>Rhabditomorpha</taxon>
        <taxon>Rhabditoidea</taxon>
        <taxon>Rhabditidae</taxon>
        <taxon>Diploscapter</taxon>
    </lineage>
</organism>
<evidence type="ECO:0000313" key="2">
    <source>
        <dbReference type="EMBL" id="PAV81026.1"/>
    </source>
</evidence>
<proteinExistence type="predicted"/>
<feature type="domain" description="C2H2-type" evidence="1">
    <location>
        <begin position="21"/>
        <end position="44"/>
    </location>
</feature>
<feature type="domain" description="C2H2-type" evidence="1">
    <location>
        <begin position="52"/>
        <end position="77"/>
    </location>
</feature>
<reference evidence="2 3" key="1">
    <citation type="journal article" date="2017" name="Curr. Biol.">
        <title>Genome architecture and evolution of a unichromosomal asexual nematode.</title>
        <authorList>
            <person name="Fradin H."/>
            <person name="Zegar C."/>
            <person name="Gutwein M."/>
            <person name="Lucas J."/>
            <person name="Kovtun M."/>
            <person name="Corcoran D."/>
            <person name="Baugh L.R."/>
            <person name="Kiontke K."/>
            <person name="Gunsalus K."/>
            <person name="Fitch D.H."/>
            <person name="Piano F."/>
        </authorList>
    </citation>
    <scope>NUCLEOTIDE SEQUENCE [LARGE SCALE GENOMIC DNA]</scope>
    <source>
        <strain evidence="2">PF1309</strain>
    </source>
</reference>
<gene>
    <name evidence="2" type="ORF">WR25_06207</name>
</gene>
<dbReference type="SMART" id="SM00355">
    <property type="entry name" value="ZnF_C2H2"/>
    <property type="match status" value="2"/>
</dbReference>
<dbReference type="EMBL" id="LIAE01007212">
    <property type="protein sequence ID" value="PAV81026.1"/>
    <property type="molecule type" value="Genomic_DNA"/>
</dbReference>
<protein>
    <recommendedName>
        <fullName evidence="1">C2H2-type domain-containing protein</fullName>
    </recommendedName>
</protein>
<dbReference type="InterPro" id="IPR013087">
    <property type="entry name" value="Znf_C2H2_type"/>
</dbReference>
<name>A0A2A2L440_9BILA</name>
<dbReference type="OrthoDB" id="7545735at2759"/>
<dbReference type="Gene3D" id="3.30.160.60">
    <property type="entry name" value="Classic Zinc Finger"/>
    <property type="match status" value="1"/>
</dbReference>